<dbReference type="RefSeq" id="WP_079698396.1">
    <property type="nucleotide sequence ID" value="NZ_JADNAH010000006.1"/>
</dbReference>
<evidence type="ECO:0000256" key="4">
    <source>
        <dbReference type="ARBA" id="ARBA00022475"/>
    </source>
</evidence>
<sequence>MSKAKYAALPYLVWMVVFTIIPMLLILVFAFTTPDGGFTIKNISDVGKYTDVIMKSIWLAAIATAVCLLLGYPLAYILSRQSARSQQIGLMLIMLPMWMSFLLRTFAWMTLLEKTGVINRVLGMIGLGPFELINTSGAVVLGMVYNYLPFMILPLHSIMVKIDHSVIEAAQDLGAGSMKVFSKVVLPLSMPGISSGITMVFVPAVSTFIISKMLGGGSNLMIGDLIDMQFLGNAYNPHLGSAISLVLMVIVLLCMSVMNQFDDSEEMEGMLI</sequence>
<evidence type="ECO:0000256" key="5">
    <source>
        <dbReference type="ARBA" id="ARBA00022692"/>
    </source>
</evidence>
<evidence type="ECO:0000313" key="11">
    <source>
        <dbReference type="Proteomes" id="UP000294682"/>
    </source>
</evidence>
<evidence type="ECO:0000256" key="8">
    <source>
        <dbReference type="RuleBase" id="RU363032"/>
    </source>
</evidence>
<dbReference type="PANTHER" id="PTHR42929">
    <property type="entry name" value="INNER MEMBRANE ABC TRANSPORTER PERMEASE PROTEIN YDCU-RELATED-RELATED"/>
    <property type="match status" value="1"/>
</dbReference>
<dbReference type="Proteomes" id="UP000294682">
    <property type="component" value="Unassembled WGS sequence"/>
</dbReference>
<dbReference type="GO" id="GO:0055085">
    <property type="term" value="P:transmembrane transport"/>
    <property type="evidence" value="ECO:0007669"/>
    <property type="project" value="InterPro"/>
</dbReference>
<evidence type="ECO:0000313" key="10">
    <source>
        <dbReference type="EMBL" id="TCL41091.1"/>
    </source>
</evidence>
<dbReference type="SUPFAM" id="SSF161098">
    <property type="entry name" value="MetI-like"/>
    <property type="match status" value="1"/>
</dbReference>
<keyword evidence="3 8" id="KW-0813">Transport</keyword>
<feature type="transmembrane region" description="Helical" evidence="8">
    <location>
        <begin position="132"/>
        <end position="153"/>
    </location>
</feature>
<feature type="transmembrane region" description="Helical" evidence="8">
    <location>
        <begin position="238"/>
        <end position="258"/>
    </location>
</feature>
<name>A0A9X8Y762_9FIRM</name>
<reference evidence="10 11" key="1">
    <citation type="submission" date="2019-03" db="EMBL/GenBank/DDBJ databases">
        <title>Genomic Encyclopedia of Type Strains, Phase IV (KMG-IV): sequencing the most valuable type-strain genomes for metagenomic binning, comparative biology and taxonomic classification.</title>
        <authorList>
            <person name="Goeker M."/>
        </authorList>
    </citation>
    <scope>NUCLEOTIDE SEQUENCE [LARGE SCALE GENOMIC DNA]</scope>
    <source>
        <strain evidence="10 11">DSM 100433</strain>
    </source>
</reference>
<evidence type="ECO:0000256" key="1">
    <source>
        <dbReference type="ARBA" id="ARBA00004651"/>
    </source>
</evidence>
<proteinExistence type="inferred from homology"/>
<dbReference type="AlphaFoldDB" id="A0A9X8Y762"/>
<dbReference type="Pfam" id="PF00528">
    <property type="entry name" value="BPD_transp_1"/>
    <property type="match status" value="1"/>
</dbReference>
<dbReference type="InterPro" id="IPR035906">
    <property type="entry name" value="MetI-like_sf"/>
</dbReference>
<keyword evidence="6 8" id="KW-1133">Transmembrane helix</keyword>
<comment type="similarity">
    <text evidence="2">Belongs to the binding-protein-dependent transport system permease family. CysTW subfamily.</text>
</comment>
<comment type="caution">
    <text evidence="10">The sequence shown here is derived from an EMBL/GenBank/DDBJ whole genome shotgun (WGS) entry which is preliminary data.</text>
</comment>
<protein>
    <submittedName>
        <fullName evidence="10">Spermidine/putrescine transport system permease protein</fullName>
    </submittedName>
</protein>
<dbReference type="InterPro" id="IPR000515">
    <property type="entry name" value="MetI-like"/>
</dbReference>
<organism evidence="10 11">
    <name type="scientific">Harryflintia acetispora</name>
    <dbReference type="NCBI Taxonomy" id="1849041"/>
    <lineage>
        <taxon>Bacteria</taxon>
        <taxon>Bacillati</taxon>
        <taxon>Bacillota</taxon>
        <taxon>Clostridia</taxon>
        <taxon>Eubacteriales</taxon>
        <taxon>Oscillospiraceae</taxon>
        <taxon>Harryflintia</taxon>
    </lineage>
</organism>
<feature type="domain" description="ABC transmembrane type-1" evidence="9">
    <location>
        <begin position="53"/>
        <end position="258"/>
    </location>
</feature>
<keyword evidence="7 8" id="KW-0472">Membrane</keyword>
<feature type="transmembrane region" description="Helical" evidence="8">
    <location>
        <begin position="52"/>
        <end position="78"/>
    </location>
</feature>
<keyword evidence="11" id="KW-1185">Reference proteome</keyword>
<feature type="transmembrane region" description="Helical" evidence="8">
    <location>
        <begin position="188"/>
        <end position="210"/>
    </location>
</feature>
<dbReference type="Gene3D" id="1.10.3720.10">
    <property type="entry name" value="MetI-like"/>
    <property type="match status" value="1"/>
</dbReference>
<keyword evidence="4" id="KW-1003">Cell membrane</keyword>
<dbReference type="OrthoDB" id="9807047at2"/>
<evidence type="ECO:0000256" key="3">
    <source>
        <dbReference type="ARBA" id="ARBA00022448"/>
    </source>
</evidence>
<evidence type="ECO:0000256" key="7">
    <source>
        <dbReference type="ARBA" id="ARBA00023136"/>
    </source>
</evidence>
<comment type="subcellular location">
    <subcellularLocation>
        <location evidence="1 8">Cell membrane</location>
        <topology evidence="1 8">Multi-pass membrane protein</topology>
    </subcellularLocation>
</comment>
<dbReference type="GO" id="GO:0005886">
    <property type="term" value="C:plasma membrane"/>
    <property type="evidence" value="ECO:0007669"/>
    <property type="project" value="UniProtKB-SubCell"/>
</dbReference>
<evidence type="ECO:0000259" key="9">
    <source>
        <dbReference type="PROSITE" id="PS50928"/>
    </source>
</evidence>
<accession>A0A9X8Y762</accession>
<evidence type="ECO:0000256" key="2">
    <source>
        <dbReference type="ARBA" id="ARBA00007069"/>
    </source>
</evidence>
<dbReference type="PROSITE" id="PS50928">
    <property type="entry name" value="ABC_TM1"/>
    <property type="match status" value="1"/>
</dbReference>
<dbReference type="EMBL" id="SLUK01000015">
    <property type="protein sequence ID" value="TCL41091.1"/>
    <property type="molecule type" value="Genomic_DNA"/>
</dbReference>
<evidence type="ECO:0000256" key="6">
    <source>
        <dbReference type="ARBA" id="ARBA00022989"/>
    </source>
</evidence>
<dbReference type="CDD" id="cd06261">
    <property type="entry name" value="TM_PBP2"/>
    <property type="match status" value="1"/>
</dbReference>
<gene>
    <name evidence="10" type="ORF">EDD78_11524</name>
</gene>
<keyword evidence="5 8" id="KW-0812">Transmembrane</keyword>
<feature type="transmembrane region" description="Helical" evidence="8">
    <location>
        <begin position="12"/>
        <end position="32"/>
    </location>
</feature>
<dbReference type="PANTHER" id="PTHR42929:SF1">
    <property type="entry name" value="INNER MEMBRANE ABC TRANSPORTER PERMEASE PROTEIN YDCU-RELATED"/>
    <property type="match status" value="1"/>
</dbReference>
<feature type="transmembrane region" description="Helical" evidence="8">
    <location>
        <begin position="90"/>
        <end position="112"/>
    </location>
</feature>